<keyword evidence="1" id="KW-0812">Transmembrane</keyword>
<dbReference type="AlphaFoldDB" id="A0A1N6D9F4"/>
<dbReference type="OrthoDB" id="9807923at2"/>
<dbReference type="EMBL" id="FSRA01000001">
    <property type="protein sequence ID" value="SIN67432.1"/>
    <property type="molecule type" value="Genomic_DNA"/>
</dbReference>
<name>A0A1N6D9F4_9BACT</name>
<keyword evidence="1" id="KW-1133">Transmembrane helix</keyword>
<gene>
    <name evidence="2" type="ORF">SAMN04488055_0499</name>
</gene>
<evidence type="ECO:0000313" key="2">
    <source>
        <dbReference type="EMBL" id="SIN67432.1"/>
    </source>
</evidence>
<dbReference type="CDD" id="cd07818">
    <property type="entry name" value="SRPBCC_1"/>
    <property type="match status" value="1"/>
</dbReference>
<sequence>MQQALYIIIGALIVLVLGLFIFSFYLPSLVKVERSQFIKAPADRIFDQVNALRNWPLWSPWHGYDPQMKLAYHVKDTGAGAGYSWESQHRKVGKGSLIITESRLNEYIATEMNFMQQGTAKAMFRFDTVAEGTRVTWGMEADMGQNPVRKLMGKMMDKWVGGDFEKGLQNLKRLTEATA</sequence>
<dbReference type="InterPro" id="IPR023393">
    <property type="entry name" value="START-like_dom_sf"/>
</dbReference>
<dbReference type="STRING" id="536979.SAMN04488055_0499"/>
<dbReference type="RefSeq" id="WP_074237598.1">
    <property type="nucleotide sequence ID" value="NZ_FSRA01000001.1"/>
</dbReference>
<dbReference type="InterPro" id="IPR019587">
    <property type="entry name" value="Polyketide_cyclase/dehydratase"/>
</dbReference>
<organism evidence="2 3">
    <name type="scientific">Chitinophaga niabensis</name>
    <dbReference type="NCBI Taxonomy" id="536979"/>
    <lineage>
        <taxon>Bacteria</taxon>
        <taxon>Pseudomonadati</taxon>
        <taxon>Bacteroidota</taxon>
        <taxon>Chitinophagia</taxon>
        <taxon>Chitinophagales</taxon>
        <taxon>Chitinophagaceae</taxon>
        <taxon>Chitinophaga</taxon>
    </lineage>
</organism>
<evidence type="ECO:0000313" key="3">
    <source>
        <dbReference type="Proteomes" id="UP000185003"/>
    </source>
</evidence>
<evidence type="ECO:0000256" key="1">
    <source>
        <dbReference type="SAM" id="Phobius"/>
    </source>
</evidence>
<keyword evidence="3" id="KW-1185">Reference proteome</keyword>
<proteinExistence type="predicted"/>
<reference evidence="2 3" key="1">
    <citation type="submission" date="2016-11" db="EMBL/GenBank/DDBJ databases">
        <authorList>
            <person name="Jaros S."/>
            <person name="Januszkiewicz K."/>
            <person name="Wedrychowicz H."/>
        </authorList>
    </citation>
    <scope>NUCLEOTIDE SEQUENCE [LARGE SCALE GENOMIC DNA]</scope>
    <source>
        <strain evidence="2 3">DSM 24787</strain>
    </source>
</reference>
<keyword evidence="1" id="KW-0472">Membrane</keyword>
<dbReference type="Proteomes" id="UP000185003">
    <property type="component" value="Unassembled WGS sequence"/>
</dbReference>
<feature type="transmembrane region" description="Helical" evidence="1">
    <location>
        <begin position="6"/>
        <end position="26"/>
    </location>
</feature>
<dbReference type="SUPFAM" id="SSF55961">
    <property type="entry name" value="Bet v1-like"/>
    <property type="match status" value="1"/>
</dbReference>
<dbReference type="Gene3D" id="3.30.530.20">
    <property type="match status" value="1"/>
</dbReference>
<protein>
    <submittedName>
        <fullName evidence="2">Polyketide cyclase / dehydrase and lipid transport</fullName>
    </submittedName>
</protein>
<accession>A0A1N6D9F4</accession>
<dbReference type="Pfam" id="PF10604">
    <property type="entry name" value="Polyketide_cyc2"/>
    <property type="match status" value="1"/>
</dbReference>